<accession>A0ABP3B0W8</accession>
<dbReference type="Gene3D" id="1.10.30.50">
    <property type="match status" value="1"/>
</dbReference>
<dbReference type="Pfam" id="PF01844">
    <property type="entry name" value="HNH"/>
    <property type="match status" value="1"/>
</dbReference>
<proteinExistence type="inferred from homology"/>
<protein>
    <recommendedName>
        <fullName evidence="4">Putative HNH nuclease YajD</fullName>
    </recommendedName>
</protein>
<dbReference type="InterPro" id="IPR002711">
    <property type="entry name" value="HNH"/>
</dbReference>
<dbReference type="PANTHER" id="PTHR41286">
    <property type="entry name" value="HNH NUCLEASE YAJD-RELATED"/>
    <property type="match status" value="1"/>
</dbReference>
<evidence type="ECO:0000256" key="4">
    <source>
        <dbReference type="ARBA" id="ARBA00040194"/>
    </source>
</evidence>
<organism evidence="6 7">
    <name type="scientific">Listeria floridensis FSL S10-1187</name>
    <dbReference type="NCBI Taxonomy" id="1265817"/>
    <lineage>
        <taxon>Bacteria</taxon>
        <taxon>Bacillati</taxon>
        <taxon>Bacillota</taxon>
        <taxon>Bacilli</taxon>
        <taxon>Bacillales</taxon>
        <taxon>Listeriaceae</taxon>
        <taxon>Listeria</taxon>
    </lineage>
</organism>
<evidence type="ECO:0000256" key="2">
    <source>
        <dbReference type="ARBA" id="ARBA00022801"/>
    </source>
</evidence>
<dbReference type="SMART" id="SM00507">
    <property type="entry name" value="HNHc"/>
    <property type="match status" value="1"/>
</dbReference>
<gene>
    <name evidence="6" type="ORF">MFLO_02493</name>
</gene>
<evidence type="ECO:0000256" key="1">
    <source>
        <dbReference type="ARBA" id="ARBA00022722"/>
    </source>
</evidence>
<keyword evidence="7" id="KW-1185">Reference proteome</keyword>
<evidence type="ECO:0000313" key="6">
    <source>
        <dbReference type="EMBL" id="EUJ33530.1"/>
    </source>
</evidence>
<name>A0ABP3B0W8_9LIST</name>
<comment type="similarity">
    <text evidence="3">Belongs to the HNH nuclease family.</text>
</comment>
<dbReference type="InterPro" id="IPR003615">
    <property type="entry name" value="HNH_nuc"/>
</dbReference>
<dbReference type="PANTHER" id="PTHR41286:SF1">
    <property type="entry name" value="HNH NUCLEASE YAJD-RELATED"/>
    <property type="match status" value="1"/>
</dbReference>
<keyword evidence="1" id="KW-0540">Nuclease</keyword>
<dbReference type="RefSeq" id="WP_036096084.1">
    <property type="nucleotide sequence ID" value="NZ_AODF01000003.1"/>
</dbReference>
<evidence type="ECO:0000259" key="5">
    <source>
        <dbReference type="SMART" id="SM00507"/>
    </source>
</evidence>
<keyword evidence="2" id="KW-0378">Hydrolase</keyword>
<dbReference type="EMBL" id="AODF01000003">
    <property type="protein sequence ID" value="EUJ33530.1"/>
    <property type="molecule type" value="Genomic_DNA"/>
</dbReference>
<sequence>MLTKQERVTFYKSNEWKVVRKLALTRDNYECQECKRNGKVLIDQAPSLVTKRKRLDVDHVKDLERYPELGLELNNLETLCIKCHNQKHNRFIKKENKWATDEKW</sequence>
<evidence type="ECO:0000313" key="7">
    <source>
        <dbReference type="Proteomes" id="UP000019249"/>
    </source>
</evidence>
<dbReference type="CDD" id="cd00085">
    <property type="entry name" value="HNHc"/>
    <property type="match status" value="1"/>
</dbReference>
<dbReference type="Proteomes" id="UP000019249">
    <property type="component" value="Unassembled WGS sequence"/>
</dbReference>
<feature type="domain" description="HNH nuclease" evidence="5">
    <location>
        <begin position="18"/>
        <end position="85"/>
    </location>
</feature>
<evidence type="ECO:0000256" key="3">
    <source>
        <dbReference type="ARBA" id="ARBA00038412"/>
    </source>
</evidence>
<reference evidence="6 7" key="1">
    <citation type="journal article" date="2014" name="Int. J. Syst. Evol. Microbiol.">
        <title>Listeria floridensis sp. nov., Listeria aquatica sp. nov., Listeria cornellensis sp. nov., Listeria riparia sp. nov. and Listeria grandensis sp. nov., from agricultural and natural environments.</title>
        <authorList>
            <person name="den Bakker H.C."/>
            <person name="Warchocki S."/>
            <person name="Wright E.M."/>
            <person name="Allred A.F."/>
            <person name="Ahlstrom C."/>
            <person name="Manuel C.S."/>
            <person name="Stasiewicz M.J."/>
            <person name="Burrell A."/>
            <person name="Roof S."/>
            <person name="Strawn L."/>
            <person name="Fortes E.D."/>
            <person name="Nightingale K.K."/>
            <person name="Kephart D."/>
            <person name="Wiedmann M."/>
        </authorList>
    </citation>
    <scope>NUCLEOTIDE SEQUENCE [LARGE SCALE GENOMIC DNA]</scope>
    <source>
        <strain evidence="6 7">FSL S10-1187</strain>
    </source>
</reference>
<comment type="caution">
    <text evidence="6">The sequence shown here is derived from an EMBL/GenBank/DDBJ whole genome shotgun (WGS) entry which is preliminary data.</text>
</comment>